<evidence type="ECO:0000256" key="2">
    <source>
        <dbReference type="ARBA" id="ARBA00022833"/>
    </source>
</evidence>
<proteinExistence type="predicted"/>
<evidence type="ECO:0000313" key="9">
    <source>
        <dbReference type="Proteomes" id="UP000327118"/>
    </source>
</evidence>
<protein>
    <recommendedName>
        <fullName evidence="10">Zn(2)-C6 fungal-type domain-containing protein</fullName>
    </recommendedName>
</protein>
<name>A0A5N6ZG70_9EURO</name>
<keyword evidence="1" id="KW-0479">Metal-binding</keyword>
<evidence type="ECO:0000313" key="8">
    <source>
        <dbReference type="EMBL" id="KAE8355916.1"/>
    </source>
</evidence>
<sequence length="536" mass="59174">MTTPVKRKRASKPKVRTGCITCKCTSTGRKCDGYALQIASSEISPLFKAVTAAKSGMESRALEFFFHRSASQLAGFFELSFWKGTVLQLSLVEPAIRQAIAAIGSLHEHKGGCKLLPSFNAAGGDSDPAMQMYTRAIRSTIEAAAADSSAIPVVIVASILFTTFEFLRGDASAAASHISGGINLLWAWREKTGGQPKVPWGQRYSSFQSEFVETELAPFLSHFNLNTSAYHPETRKKVLLNPVQTGRLLLADSVEPLTIINGLRPTRDRWKTNFDDLVRRQETQWKKNEQDAADILRLMWHSTLMATTSSRAGSQCAWDEHREDFEEIIRIGERIVSEPDRYPDELSKTLFPEEAALIPEHVRVHNFCTQPTSKKANGFSLHKLTLMTKPDGLDGKWDSTTEVFWLPTPREGEAAAPFDLFCCTGWAKVKAERANPHAVTKMTTVVLGLEELSDINSDVSFGKASCRQPTPARLPSIEDREPDYTESGPLPSVECDPSHSVQDTADIASHNNHPVRGTLSFLDKSSHTPGEESANP</sequence>
<dbReference type="GO" id="GO:0003677">
    <property type="term" value="F:DNA binding"/>
    <property type="evidence" value="ECO:0007669"/>
    <property type="project" value="UniProtKB-KW"/>
</dbReference>
<evidence type="ECO:0008006" key="10">
    <source>
        <dbReference type="Google" id="ProtNLM"/>
    </source>
</evidence>
<keyword evidence="3" id="KW-0805">Transcription regulation</keyword>
<dbReference type="InterPro" id="IPR052360">
    <property type="entry name" value="Transcr_Regulatory_Proteins"/>
</dbReference>
<accession>A0A5N6ZG70</accession>
<dbReference type="EMBL" id="ML739045">
    <property type="protein sequence ID" value="KAE8355916.1"/>
    <property type="molecule type" value="Genomic_DNA"/>
</dbReference>
<keyword evidence="9" id="KW-1185">Reference proteome</keyword>
<dbReference type="PANTHER" id="PTHR36206">
    <property type="entry name" value="ASPERCRYPTIN BIOSYNTHESIS CLUSTER-SPECIFIC TRANSCRIPTION REGULATOR ATNN-RELATED"/>
    <property type="match status" value="1"/>
</dbReference>
<dbReference type="PANTHER" id="PTHR36206:SF4">
    <property type="entry name" value="HYPOTHETICAL CONSERVED PROTEIN (EUROFUNG)-RELATED"/>
    <property type="match status" value="1"/>
</dbReference>
<reference evidence="9" key="1">
    <citation type="submission" date="2019-04" db="EMBL/GenBank/DDBJ databases">
        <title>Friends and foes A comparative genomics studyof 23 Aspergillus species from section Flavi.</title>
        <authorList>
            <consortium name="DOE Joint Genome Institute"/>
            <person name="Kjaerbolling I."/>
            <person name="Vesth T."/>
            <person name="Frisvad J.C."/>
            <person name="Nybo J.L."/>
            <person name="Theobald S."/>
            <person name="Kildgaard S."/>
            <person name="Isbrandt T."/>
            <person name="Kuo A."/>
            <person name="Sato A."/>
            <person name="Lyhne E.K."/>
            <person name="Kogle M.E."/>
            <person name="Wiebenga A."/>
            <person name="Kun R.S."/>
            <person name="Lubbers R.J."/>
            <person name="Makela M.R."/>
            <person name="Barry K."/>
            <person name="Chovatia M."/>
            <person name="Clum A."/>
            <person name="Daum C."/>
            <person name="Haridas S."/>
            <person name="He G."/>
            <person name="LaButti K."/>
            <person name="Lipzen A."/>
            <person name="Mondo S."/>
            <person name="Riley R."/>
            <person name="Salamov A."/>
            <person name="Simmons B.A."/>
            <person name="Magnuson J.K."/>
            <person name="Henrissat B."/>
            <person name="Mortensen U.H."/>
            <person name="Larsen T.O."/>
            <person name="Devries R.P."/>
            <person name="Grigoriev I.V."/>
            <person name="Machida M."/>
            <person name="Baker S.E."/>
            <person name="Andersen M.R."/>
        </authorList>
    </citation>
    <scope>NUCLEOTIDE SEQUENCE [LARGE SCALE GENOMIC DNA]</scope>
    <source>
        <strain evidence="9">CBS 553.77</strain>
    </source>
</reference>
<keyword evidence="5" id="KW-0804">Transcription</keyword>
<keyword evidence="6" id="KW-0539">Nucleus</keyword>
<organism evidence="8 9">
    <name type="scientific">Aspergillus coremiiformis</name>
    <dbReference type="NCBI Taxonomy" id="138285"/>
    <lineage>
        <taxon>Eukaryota</taxon>
        <taxon>Fungi</taxon>
        <taxon>Dikarya</taxon>
        <taxon>Ascomycota</taxon>
        <taxon>Pezizomycotina</taxon>
        <taxon>Eurotiomycetes</taxon>
        <taxon>Eurotiomycetidae</taxon>
        <taxon>Eurotiales</taxon>
        <taxon>Aspergillaceae</taxon>
        <taxon>Aspergillus</taxon>
        <taxon>Aspergillus subgen. Circumdati</taxon>
    </lineage>
</organism>
<evidence type="ECO:0000256" key="1">
    <source>
        <dbReference type="ARBA" id="ARBA00022723"/>
    </source>
</evidence>
<keyword evidence="4" id="KW-0238">DNA-binding</keyword>
<keyword evidence="2" id="KW-0862">Zinc</keyword>
<dbReference type="AlphaFoldDB" id="A0A5N6ZG70"/>
<dbReference type="GO" id="GO:0046872">
    <property type="term" value="F:metal ion binding"/>
    <property type="evidence" value="ECO:0007669"/>
    <property type="project" value="UniProtKB-KW"/>
</dbReference>
<gene>
    <name evidence="8" type="ORF">BDV28DRAFT_155040</name>
</gene>
<feature type="region of interest" description="Disordered" evidence="7">
    <location>
        <begin position="461"/>
        <end position="536"/>
    </location>
</feature>
<dbReference type="OrthoDB" id="2593732at2759"/>
<dbReference type="Proteomes" id="UP000327118">
    <property type="component" value="Unassembled WGS sequence"/>
</dbReference>
<evidence type="ECO:0000256" key="5">
    <source>
        <dbReference type="ARBA" id="ARBA00023163"/>
    </source>
</evidence>
<dbReference type="InterPro" id="IPR021858">
    <property type="entry name" value="Fun_TF"/>
</dbReference>
<evidence type="ECO:0000256" key="4">
    <source>
        <dbReference type="ARBA" id="ARBA00023125"/>
    </source>
</evidence>
<evidence type="ECO:0000256" key="6">
    <source>
        <dbReference type="ARBA" id="ARBA00023242"/>
    </source>
</evidence>
<evidence type="ECO:0000256" key="7">
    <source>
        <dbReference type="SAM" id="MobiDB-lite"/>
    </source>
</evidence>
<dbReference type="Pfam" id="PF11951">
    <property type="entry name" value="Fungal_trans_2"/>
    <property type="match status" value="1"/>
</dbReference>
<evidence type="ECO:0000256" key="3">
    <source>
        <dbReference type="ARBA" id="ARBA00023015"/>
    </source>
</evidence>